<reference evidence="7 8" key="1">
    <citation type="submission" date="2017-05" db="EMBL/GenBank/DDBJ databases">
        <title>The Genome Sequence of Candida krusei Ckrusei653.</title>
        <authorList>
            <person name="Cuomo C."/>
            <person name="Forche A."/>
            <person name="Young S."/>
            <person name="Abouelleil A."/>
            <person name="Cao P."/>
            <person name="Chapman S."/>
            <person name="Cusick C."/>
            <person name="Shea T."/>
            <person name="Nusbaum C."/>
            <person name="Birren B."/>
        </authorList>
    </citation>
    <scope>NUCLEOTIDE SEQUENCE [LARGE SCALE GENOMIC DNA]</scope>
    <source>
        <strain evidence="7 8">Ckrusei653</strain>
    </source>
</reference>
<dbReference type="VEuPathDB" id="FungiDB:C5L36_0E05730"/>
<evidence type="ECO:0000313" key="8">
    <source>
        <dbReference type="Proteomes" id="UP000195871"/>
    </source>
</evidence>
<dbReference type="SUPFAM" id="SSF100939">
    <property type="entry name" value="SPOC domain-like"/>
    <property type="match status" value="1"/>
</dbReference>
<dbReference type="InterPro" id="IPR006164">
    <property type="entry name" value="DNA_bd_Ku70/Ku80"/>
</dbReference>
<dbReference type="PANTHER" id="PTHR12604:SF4">
    <property type="entry name" value="X-RAY REPAIR CROSS-COMPLEMENTING PROTEIN 5"/>
    <property type="match status" value="1"/>
</dbReference>
<evidence type="ECO:0000259" key="6">
    <source>
        <dbReference type="Pfam" id="PF02735"/>
    </source>
</evidence>
<evidence type="ECO:0000256" key="1">
    <source>
        <dbReference type="ARBA" id="ARBA00004574"/>
    </source>
</evidence>
<organism evidence="7 8">
    <name type="scientific">Pichia kudriavzevii</name>
    <name type="common">Yeast</name>
    <name type="synonym">Issatchenkia orientalis</name>
    <dbReference type="NCBI Taxonomy" id="4909"/>
    <lineage>
        <taxon>Eukaryota</taxon>
        <taxon>Fungi</taxon>
        <taxon>Dikarya</taxon>
        <taxon>Ascomycota</taxon>
        <taxon>Saccharomycotina</taxon>
        <taxon>Pichiomycetes</taxon>
        <taxon>Pichiales</taxon>
        <taxon>Pichiaceae</taxon>
        <taxon>Pichia</taxon>
    </lineage>
</organism>
<dbReference type="GO" id="GO:0042162">
    <property type="term" value="F:telomeric DNA binding"/>
    <property type="evidence" value="ECO:0007669"/>
    <property type="project" value="TreeGrafter"/>
</dbReference>
<gene>
    <name evidence="7" type="ORF">CAS74_002662</name>
</gene>
<dbReference type="GO" id="GO:0000723">
    <property type="term" value="P:telomere maintenance"/>
    <property type="evidence" value="ECO:0007669"/>
    <property type="project" value="TreeGrafter"/>
</dbReference>
<keyword evidence="3" id="KW-0158">Chromosome</keyword>
<dbReference type="Pfam" id="PF02735">
    <property type="entry name" value="Ku"/>
    <property type="match status" value="1"/>
</dbReference>
<evidence type="ECO:0000256" key="4">
    <source>
        <dbReference type="ARBA" id="ARBA00022895"/>
    </source>
</evidence>
<dbReference type="GO" id="GO:0003678">
    <property type="term" value="F:DNA helicase activity"/>
    <property type="evidence" value="ECO:0007669"/>
    <property type="project" value="UniProtKB-EC"/>
</dbReference>
<sequence length="569" mass="65515">MATRSTYILVDDSHDAEVDSSVACFVFSYCITPINFNRSNKTALLKFPYIDPQPNLEPLNWATLSTFIRDITKKSRVDKPHPNGADLIASISDFLQSLQIRGINKQKSCDVIVISPFRESYNWNKYKSKIIGVLQAYQNLNLICIDSSAGTPSKYHDDNMRILQDEIINANEYNERSLYCSIIDALLVVTKSEMLTPKFKKPVEIYSYNLSILGLPDLEFLVSAYPFVKKNTMADYVTLKRLNKESKLPVTNTSKYYYTKFDESKDEPVETEITSPEFVFEGYKFGTSNFLMTDLPPGIFQAETVKSMIITSFFPKETLPPWYLKNDTLIIFPFKTKAKKDDIILDRDTAMFSELWQAMAKKGVCANVRFVKKAGADVKYGVLFPQGYKDYKTTHIDFGCFIFVETIFQDDEKLVSLPNLTKIEVEEKLQSEMDDMLDDINLDKDESDELFPFDSMVVEMNQVTMNDMFYYLRDTVTEYEDLNERDFDRVTKKLRKTNNPLLSFERLIYLISAYTVYHHFSEGGHPSTPLYDMFSNGDISTQFIDVWNENAKEGSFIPNLSCSPKTEDA</sequence>
<comment type="subcellular location">
    <subcellularLocation>
        <location evidence="1">Chromosome</location>
        <location evidence="1">Telomere</location>
    </subcellularLocation>
</comment>
<evidence type="ECO:0000313" key="7">
    <source>
        <dbReference type="EMBL" id="OUT21694.1"/>
    </source>
</evidence>
<accession>A0A1Z8JMA5</accession>
<proteinExistence type="predicted"/>
<dbReference type="PANTHER" id="PTHR12604">
    <property type="entry name" value="KU AUTOANTIGEN DNA HELICASE"/>
    <property type="match status" value="1"/>
</dbReference>
<protein>
    <recommendedName>
        <fullName evidence="2">DNA helicase</fullName>
        <ecNumber evidence="2">3.6.4.12</ecNumber>
    </recommendedName>
</protein>
<keyword evidence="4" id="KW-0779">Telomere</keyword>
<evidence type="ECO:0000256" key="5">
    <source>
        <dbReference type="ARBA" id="ARBA00023125"/>
    </source>
</evidence>
<feature type="domain" description="Ku" evidence="6">
    <location>
        <begin position="216"/>
        <end position="428"/>
    </location>
</feature>
<dbReference type="GO" id="GO:0003690">
    <property type="term" value="F:double-stranded DNA binding"/>
    <property type="evidence" value="ECO:0007669"/>
    <property type="project" value="TreeGrafter"/>
</dbReference>
<dbReference type="GO" id="GO:0000781">
    <property type="term" value="C:chromosome, telomeric region"/>
    <property type="evidence" value="ECO:0007669"/>
    <property type="project" value="UniProtKB-SubCell"/>
</dbReference>
<dbReference type="EMBL" id="NHMM01000004">
    <property type="protein sequence ID" value="OUT21694.1"/>
    <property type="molecule type" value="Genomic_DNA"/>
</dbReference>
<evidence type="ECO:0000256" key="3">
    <source>
        <dbReference type="ARBA" id="ARBA00022454"/>
    </source>
</evidence>
<comment type="caution">
    <text evidence="7">The sequence shown here is derived from an EMBL/GenBank/DDBJ whole genome shotgun (WGS) entry which is preliminary data.</text>
</comment>
<dbReference type="GO" id="GO:0006303">
    <property type="term" value="P:double-strand break repair via nonhomologous end joining"/>
    <property type="evidence" value="ECO:0007669"/>
    <property type="project" value="InterPro"/>
</dbReference>
<dbReference type="Gene3D" id="2.40.290.10">
    <property type="match status" value="1"/>
</dbReference>
<dbReference type="InterPro" id="IPR016194">
    <property type="entry name" value="SPOC-like_C_dom_sf"/>
</dbReference>
<dbReference type="Proteomes" id="UP000195871">
    <property type="component" value="Unassembled WGS sequence"/>
</dbReference>
<keyword evidence="5" id="KW-0238">DNA-binding</keyword>
<dbReference type="EC" id="3.6.4.12" evidence="2"/>
<dbReference type="GO" id="GO:0043564">
    <property type="term" value="C:Ku70:Ku80 complex"/>
    <property type="evidence" value="ECO:0007669"/>
    <property type="project" value="TreeGrafter"/>
</dbReference>
<name>A0A1Z8JMA5_PICKU</name>
<dbReference type="AlphaFoldDB" id="A0A1Z8JMA5"/>
<evidence type="ECO:0000256" key="2">
    <source>
        <dbReference type="ARBA" id="ARBA00012551"/>
    </source>
</evidence>